<dbReference type="InterPro" id="IPR044701">
    <property type="entry name" value="MRL7/MRL7L"/>
</dbReference>
<accession>A0A371GCH2</accession>
<dbReference type="AlphaFoldDB" id="A0A371GCH2"/>
<keyword evidence="3" id="KW-1185">Reference proteome</keyword>
<dbReference type="STRING" id="157652.A0A371GCH2"/>
<feature type="non-terminal residue" evidence="2">
    <location>
        <position position="1"/>
    </location>
</feature>
<evidence type="ECO:0000256" key="1">
    <source>
        <dbReference type="SAM" id="MobiDB-lite"/>
    </source>
</evidence>
<comment type="caution">
    <text evidence="2">The sequence shown here is derived from an EMBL/GenBank/DDBJ whole genome shotgun (WGS) entry which is preliminary data.</text>
</comment>
<evidence type="ECO:0000313" key="3">
    <source>
        <dbReference type="Proteomes" id="UP000257109"/>
    </source>
</evidence>
<organism evidence="2 3">
    <name type="scientific">Mucuna pruriens</name>
    <name type="common">Velvet bean</name>
    <name type="synonym">Dolichos pruriens</name>
    <dbReference type="NCBI Taxonomy" id="157652"/>
    <lineage>
        <taxon>Eukaryota</taxon>
        <taxon>Viridiplantae</taxon>
        <taxon>Streptophyta</taxon>
        <taxon>Embryophyta</taxon>
        <taxon>Tracheophyta</taxon>
        <taxon>Spermatophyta</taxon>
        <taxon>Magnoliopsida</taxon>
        <taxon>eudicotyledons</taxon>
        <taxon>Gunneridae</taxon>
        <taxon>Pentapetalae</taxon>
        <taxon>rosids</taxon>
        <taxon>fabids</taxon>
        <taxon>Fabales</taxon>
        <taxon>Fabaceae</taxon>
        <taxon>Papilionoideae</taxon>
        <taxon>50 kb inversion clade</taxon>
        <taxon>NPAAA clade</taxon>
        <taxon>indigoferoid/millettioid clade</taxon>
        <taxon>Phaseoleae</taxon>
        <taxon>Mucuna</taxon>
    </lineage>
</organism>
<reference evidence="2" key="1">
    <citation type="submission" date="2018-05" db="EMBL/GenBank/DDBJ databases">
        <title>Draft genome of Mucuna pruriens seed.</title>
        <authorList>
            <person name="Nnadi N.E."/>
            <person name="Vos R."/>
            <person name="Hasami M.H."/>
            <person name="Devisetty U.K."/>
            <person name="Aguiy J.C."/>
        </authorList>
    </citation>
    <scope>NUCLEOTIDE SEQUENCE [LARGE SCALE GENOMIC DNA]</scope>
    <source>
        <strain evidence="2">JCA_2017</strain>
    </source>
</reference>
<dbReference type="GO" id="GO:0009570">
    <property type="term" value="C:chloroplast stroma"/>
    <property type="evidence" value="ECO:0007669"/>
    <property type="project" value="TreeGrafter"/>
</dbReference>
<protein>
    <submittedName>
        <fullName evidence="2">Thioredoxin-like fold domain-containing protein MRL7L, chloroplastic</fullName>
    </submittedName>
</protein>
<name>A0A371GCH2_MUCPR</name>
<feature type="non-terminal residue" evidence="2">
    <location>
        <position position="392"/>
    </location>
</feature>
<dbReference type="GO" id="GO:0006355">
    <property type="term" value="P:regulation of DNA-templated transcription"/>
    <property type="evidence" value="ECO:0007669"/>
    <property type="project" value="InterPro"/>
</dbReference>
<sequence length="392" mass="45204">MRGKKQNGQSIVDLGLKSYPKVDGGQQVLDKPMVTPLIRPTNRKYQRRGESQPQQLSEHRINGAATFHDFALPVYPLVQFMASFHQQNFQFQPSLKPGKSTKAPIRVQALKSDGGNWKRGREASSDTDDDDNNNNNNDNDPYLMSPGERLEWRRKIRQVLDSKPDVEELDPVEKKKRLHKLLEDYPLVVEEDDPEWPQDAEGWGFSLGQFFDKITIKNKKKDNDDDDDDIDRPEIVWQDDNYIRPIKDIKTAEWEETVFKDISPLIILVHNRYKRPKENERIRDELEKAVHIIWNCRLPSPRCVAIDAVVETELVAALQVSVFPEIIFTKAGKILFRDKAIRSAEEWSKVMAYFYYGAAKPSCLNSTTYAQENIPSLVSKNPSIAMHIKKAE</sequence>
<dbReference type="GO" id="GO:0009658">
    <property type="term" value="P:chloroplast organization"/>
    <property type="evidence" value="ECO:0007669"/>
    <property type="project" value="InterPro"/>
</dbReference>
<evidence type="ECO:0000313" key="2">
    <source>
        <dbReference type="EMBL" id="RDX88267.1"/>
    </source>
</evidence>
<dbReference type="PANTHER" id="PTHR34669">
    <property type="entry name" value="THIOREDOXIN-LIKE FOLD DOMAIN-CONTAINING PROTEIN MRL7L, CHLOROPLASTIC"/>
    <property type="match status" value="1"/>
</dbReference>
<proteinExistence type="predicted"/>
<dbReference type="Proteomes" id="UP000257109">
    <property type="component" value="Unassembled WGS sequence"/>
</dbReference>
<dbReference type="OrthoDB" id="655699at2759"/>
<dbReference type="PANTHER" id="PTHR34669:SF1">
    <property type="entry name" value="THIOREDOXIN-LIKE FOLD DOMAIN-CONTAINING PROTEIN MRL7L, CHLOROPLASTIC"/>
    <property type="match status" value="1"/>
</dbReference>
<dbReference type="EMBL" id="QJKJ01005995">
    <property type="protein sequence ID" value="RDX88267.1"/>
    <property type="molecule type" value="Genomic_DNA"/>
</dbReference>
<gene>
    <name evidence="2" type="primary">MRL7L</name>
    <name evidence="2" type="ORF">CR513_30162</name>
</gene>
<feature type="region of interest" description="Disordered" evidence="1">
    <location>
        <begin position="109"/>
        <end position="147"/>
    </location>
</feature>